<comment type="caution">
    <text evidence="7">The sequence shown here is derived from an EMBL/GenBank/DDBJ whole genome shotgun (WGS) entry which is preliminary data.</text>
</comment>
<feature type="domain" description="RING-type" evidence="6">
    <location>
        <begin position="41"/>
        <end position="84"/>
    </location>
</feature>
<dbReference type="GO" id="GO:0030674">
    <property type="term" value="F:protein-macromolecule adaptor activity"/>
    <property type="evidence" value="ECO:0007669"/>
    <property type="project" value="TreeGrafter"/>
</dbReference>
<dbReference type="PANTHER" id="PTHR23323">
    <property type="entry name" value="VACUOLAR PROTEIN SORTING-ASSOCIATED PROTEIN"/>
    <property type="match status" value="1"/>
</dbReference>
<sequence length="399" mass="45377">MSTDPTPQNISCLKTLALNILKNSSPDVIAKDVEIPELDPCSRCKEELFLYEFKKPFTTLICGHIFHRRCLEDYVKDLPQCPKCAIEIESIDYTHYSGTFEQSTSDPMQISPQMTSSQSQNTITPDTTLIFNPTLAYDPTIYPNYVDLTKNKDASQIESRNCSKCSEVISPEILKPVILLPCNHVVHFECIDNKRKLCPECPSIDDLEKEGYYISPIVLANETPKKKRKMQEKDTHKSKSKRATKPKAIIRELSVASTSSGPSISAPSETTNIGEISNQFHKLYYDVDIAEKKGDQENQEVVQCYFRFGRALSERLAVLLKNNPPQTAHTKLNKEVKEKLPEKTKDAIVRKRTDMARKIYDIFSKIGEDKIKNIRSFTASSFSDLTRDEVSYIIKNFPV</sequence>
<dbReference type="GO" id="GO:0005768">
    <property type="term" value="C:endosome"/>
    <property type="evidence" value="ECO:0007669"/>
    <property type="project" value="TreeGrafter"/>
</dbReference>
<dbReference type="GO" id="GO:0007032">
    <property type="term" value="P:endosome organization"/>
    <property type="evidence" value="ECO:0007669"/>
    <property type="project" value="TreeGrafter"/>
</dbReference>
<dbReference type="OrthoDB" id="2424060at2759"/>
<evidence type="ECO:0000256" key="3">
    <source>
        <dbReference type="ARBA" id="ARBA00022833"/>
    </source>
</evidence>
<evidence type="ECO:0000313" key="8">
    <source>
        <dbReference type="Proteomes" id="UP000266673"/>
    </source>
</evidence>
<dbReference type="GO" id="GO:0030897">
    <property type="term" value="C:HOPS complex"/>
    <property type="evidence" value="ECO:0007669"/>
    <property type="project" value="TreeGrafter"/>
</dbReference>
<dbReference type="GO" id="GO:0007033">
    <property type="term" value="P:vacuole organization"/>
    <property type="evidence" value="ECO:0007669"/>
    <property type="project" value="TreeGrafter"/>
</dbReference>
<reference evidence="7 8" key="1">
    <citation type="submission" date="2018-06" db="EMBL/GenBank/DDBJ databases">
        <title>Comparative genomics reveals the genomic features of Rhizophagus irregularis, R. cerebriforme, R. diaphanum and Gigaspora rosea, and their symbiotic lifestyle signature.</title>
        <authorList>
            <person name="Morin E."/>
            <person name="San Clemente H."/>
            <person name="Chen E.C.H."/>
            <person name="De La Providencia I."/>
            <person name="Hainaut M."/>
            <person name="Kuo A."/>
            <person name="Kohler A."/>
            <person name="Murat C."/>
            <person name="Tang N."/>
            <person name="Roy S."/>
            <person name="Loubradou J."/>
            <person name="Henrissat B."/>
            <person name="Grigoriev I.V."/>
            <person name="Corradi N."/>
            <person name="Roux C."/>
            <person name="Martin F.M."/>
        </authorList>
    </citation>
    <scope>NUCLEOTIDE SEQUENCE [LARGE SCALE GENOMIC DNA]</scope>
    <source>
        <strain evidence="7 8">DAOM 194757</strain>
    </source>
</reference>
<name>A0A397UZS3_9GLOM</name>
<feature type="region of interest" description="Disordered" evidence="5">
    <location>
        <begin position="224"/>
        <end position="244"/>
    </location>
</feature>
<keyword evidence="8" id="KW-1185">Reference proteome</keyword>
<dbReference type="InterPro" id="IPR013083">
    <property type="entry name" value="Znf_RING/FYVE/PHD"/>
</dbReference>
<gene>
    <name evidence="7" type="ORF">C2G38_2192902</name>
</gene>
<keyword evidence="2 4" id="KW-0863">Zinc-finger</keyword>
<feature type="region of interest" description="Disordered" evidence="5">
    <location>
        <begin position="104"/>
        <end position="123"/>
    </location>
</feature>
<evidence type="ECO:0000313" key="7">
    <source>
        <dbReference type="EMBL" id="RIB15222.1"/>
    </source>
</evidence>
<dbReference type="InterPro" id="IPR001841">
    <property type="entry name" value="Znf_RING"/>
</dbReference>
<evidence type="ECO:0000256" key="5">
    <source>
        <dbReference type="SAM" id="MobiDB-lite"/>
    </source>
</evidence>
<accession>A0A397UZS3</accession>
<dbReference type="AlphaFoldDB" id="A0A397UZS3"/>
<dbReference type="GO" id="GO:0006904">
    <property type="term" value="P:vesicle docking involved in exocytosis"/>
    <property type="evidence" value="ECO:0007669"/>
    <property type="project" value="TreeGrafter"/>
</dbReference>
<organism evidence="7 8">
    <name type="scientific">Gigaspora rosea</name>
    <dbReference type="NCBI Taxonomy" id="44941"/>
    <lineage>
        <taxon>Eukaryota</taxon>
        <taxon>Fungi</taxon>
        <taxon>Fungi incertae sedis</taxon>
        <taxon>Mucoromycota</taxon>
        <taxon>Glomeromycotina</taxon>
        <taxon>Glomeromycetes</taxon>
        <taxon>Diversisporales</taxon>
        <taxon>Gigasporaceae</taxon>
        <taxon>Gigaspora</taxon>
    </lineage>
</organism>
<dbReference type="PROSITE" id="PS50089">
    <property type="entry name" value="ZF_RING_2"/>
    <property type="match status" value="2"/>
</dbReference>
<evidence type="ECO:0000256" key="4">
    <source>
        <dbReference type="PROSITE-ProRule" id="PRU00175"/>
    </source>
</evidence>
<protein>
    <recommendedName>
        <fullName evidence="6">RING-type domain-containing protein</fullName>
    </recommendedName>
</protein>
<dbReference type="Proteomes" id="UP000266673">
    <property type="component" value="Unassembled WGS sequence"/>
</dbReference>
<dbReference type="Gene3D" id="3.30.40.10">
    <property type="entry name" value="Zinc/RING finger domain, C3HC4 (zinc finger)"/>
    <property type="match status" value="2"/>
</dbReference>
<evidence type="ECO:0000256" key="1">
    <source>
        <dbReference type="ARBA" id="ARBA00022723"/>
    </source>
</evidence>
<evidence type="ECO:0000256" key="2">
    <source>
        <dbReference type="ARBA" id="ARBA00022771"/>
    </source>
</evidence>
<proteinExistence type="predicted"/>
<dbReference type="EMBL" id="QKWP01000761">
    <property type="protein sequence ID" value="RIB15222.1"/>
    <property type="molecule type" value="Genomic_DNA"/>
</dbReference>
<dbReference type="SUPFAM" id="SSF57850">
    <property type="entry name" value="RING/U-box"/>
    <property type="match status" value="2"/>
</dbReference>
<dbReference type="SMART" id="SM00184">
    <property type="entry name" value="RING"/>
    <property type="match status" value="2"/>
</dbReference>
<dbReference type="GO" id="GO:0048284">
    <property type="term" value="P:organelle fusion"/>
    <property type="evidence" value="ECO:0007669"/>
    <property type="project" value="TreeGrafter"/>
</dbReference>
<keyword evidence="3" id="KW-0862">Zinc</keyword>
<evidence type="ECO:0000259" key="6">
    <source>
        <dbReference type="PROSITE" id="PS50089"/>
    </source>
</evidence>
<dbReference type="GO" id="GO:0008270">
    <property type="term" value="F:zinc ion binding"/>
    <property type="evidence" value="ECO:0007669"/>
    <property type="project" value="UniProtKB-KW"/>
</dbReference>
<keyword evidence="1" id="KW-0479">Metal-binding</keyword>
<feature type="domain" description="RING-type" evidence="6">
    <location>
        <begin position="162"/>
        <end position="201"/>
    </location>
</feature>
<dbReference type="Pfam" id="PF00097">
    <property type="entry name" value="zf-C3HC4"/>
    <property type="match status" value="1"/>
</dbReference>
<dbReference type="InterPro" id="IPR018957">
    <property type="entry name" value="Znf_C3HC4_RING-type"/>
</dbReference>